<feature type="active site" evidence="4">
    <location>
        <position position="60"/>
    </location>
</feature>
<organism evidence="7 8">
    <name type="scientific">Sulfuriferula nivalis</name>
    <dbReference type="NCBI Taxonomy" id="2675298"/>
    <lineage>
        <taxon>Bacteria</taxon>
        <taxon>Pseudomonadati</taxon>
        <taxon>Pseudomonadota</taxon>
        <taxon>Betaproteobacteria</taxon>
        <taxon>Nitrosomonadales</taxon>
        <taxon>Sulfuricellaceae</taxon>
        <taxon>Sulfuriferula</taxon>
    </lineage>
</organism>
<sequence length="184" mass="20134">MNNILIAMAIMSIIYSLPSAAAPTCPAILDHRVNTLLEQPADLCSYAGKVVMVVNTASYCGNTHQYAGLEALYHKEKANGLVILGFPSNDFGSQEPGSNKEIAKFCRLTYGVEFPMFEKTEVTASSANPLFKQLIAATGHAPQWNFHKYLISRDGKTILSFENTVDPADPVLVKQIQQMLAQKP</sequence>
<dbReference type="Pfam" id="PF00255">
    <property type="entry name" value="GSHPx"/>
    <property type="match status" value="1"/>
</dbReference>
<dbReference type="PANTHER" id="PTHR11592">
    <property type="entry name" value="GLUTATHIONE PEROXIDASE"/>
    <property type="match status" value="1"/>
</dbReference>
<dbReference type="Gene3D" id="3.40.30.10">
    <property type="entry name" value="Glutaredoxin"/>
    <property type="match status" value="1"/>
</dbReference>
<proteinExistence type="inferred from homology"/>
<keyword evidence="6" id="KW-0732">Signal</keyword>
<dbReference type="KEGG" id="sniv:SFSGTM_16120"/>
<evidence type="ECO:0000256" key="6">
    <source>
        <dbReference type="SAM" id="SignalP"/>
    </source>
</evidence>
<dbReference type="PROSITE" id="PS51355">
    <property type="entry name" value="GLUTATHIONE_PEROXID_3"/>
    <property type="match status" value="1"/>
</dbReference>
<evidence type="ECO:0000256" key="3">
    <source>
        <dbReference type="ARBA" id="ARBA00023002"/>
    </source>
</evidence>
<dbReference type="AlphaFoldDB" id="A0A809RJ96"/>
<evidence type="ECO:0000313" key="7">
    <source>
        <dbReference type="EMBL" id="BBP00904.1"/>
    </source>
</evidence>
<evidence type="ECO:0000256" key="4">
    <source>
        <dbReference type="PIRSR" id="PIRSR000303-1"/>
    </source>
</evidence>
<dbReference type="GO" id="GO:0034599">
    <property type="term" value="P:cellular response to oxidative stress"/>
    <property type="evidence" value="ECO:0007669"/>
    <property type="project" value="TreeGrafter"/>
</dbReference>
<dbReference type="PROSITE" id="PS00460">
    <property type="entry name" value="GLUTATHIONE_PEROXID_1"/>
    <property type="match status" value="1"/>
</dbReference>
<dbReference type="CDD" id="cd00340">
    <property type="entry name" value="GSH_Peroxidase"/>
    <property type="match status" value="1"/>
</dbReference>
<dbReference type="RefSeq" id="WP_162084750.1">
    <property type="nucleotide sequence ID" value="NZ_AP021881.1"/>
</dbReference>
<dbReference type="EMBL" id="AP021881">
    <property type="protein sequence ID" value="BBP00904.1"/>
    <property type="molecule type" value="Genomic_DNA"/>
</dbReference>
<keyword evidence="8" id="KW-1185">Reference proteome</keyword>
<dbReference type="InterPro" id="IPR000889">
    <property type="entry name" value="Glutathione_peroxidase"/>
</dbReference>
<protein>
    <recommendedName>
        <fullName evidence="5">Glutathione peroxidase</fullName>
    </recommendedName>
</protein>
<accession>A0A809RJ96</accession>
<evidence type="ECO:0000256" key="5">
    <source>
        <dbReference type="RuleBase" id="RU000499"/>
    </source>
</evidence>
<dbReference type="PRINTS" id="PR01011">
    <property type="entry name" value="GLUTPROXDASE"/>
</dbReference>
<dbReference type="InterPro" id="IPR036249">
    <property type="entry name" value="Thioredoxin-like_sf"/>
</dbReference>
<feature type="signal peptide" evidence="6">
    <location>
        <begin position="1"/>
        <end position="21"/>
    </location>
</feature>
<name>A0A809RJ96_9PROT</name>
<dbReference type="PIRSF" id="PIRSF000303">
    <property type="entry name" value="Glutathion_perox"/>
    <property type="match status" value="1"/>
</dbReference>
<keyword evidence="2 5" id="KW-0575">Peroxidase</keyword>
<dbReference type="InterPro" id="IPR029759">
    <property type="entry name" value="GPX_AS"/>
</dbReference>
<keyword evidence="3 5" id="KW-0560">Oxidoreductase</keyword>
<gene>
    <name evidence="7" type="primary">btuE</name>
    <name evidence="7" type="ORF">SFSGTM_16120</name>
</gene>
<comment type="similarity">
    <text evidence="1 5">Belongs to the glutathione peroxidase family.</text>
</comment>
<dbReference type="SUPFAM" id="SSF52833">
    <property type="entry name" value="Thioredoxin-like"/>
    <property type="match status" value="1"/>
</dbReference>
<evidence type="ECO:0000256" key="2">
    <source>
        <dbReference type="ARBA" id="ARBA00022559"/>
    </source>
</evidence>
<evidence type="ECO:0000256" key="1">
    <source>
        <dbReference type="ARBA" id="ARBA00006926"/>
    </source>
</evidence>
<dbReference type="PANTHER" id="PTHR11592:SF78">
    <property type="entry name" value="GLUTATHIONE PEROXIDASE"/>
    <property type="match status" value="1"/>
</dbReference>
<dbReference type="GO" id="GO:0004601">
    <property type="term" value="F:peroxidase activity"/>
    <property type="evidence" value="ECO:0007669"/>
    <property type="project" value="UniProtKB-KW"/>
</dbReference>
<feature type="chain" id="PRO_5032313524" description="Glutathione peroxidase" evidence="6">
    <location>
        <begin position="22"/>
        <end position="184"/>
    </location>
</feature>
<evidence type="ECO:0000313" key="8">
    <source>
        <dbReference type="Proteomes" id="UP000463939"/>
    </source>
</evidence>
<reference evidence="8" key="1">
    <citation type="submission" date="2019-11" db="EMBL/GenBank/DDBJ databases">
        <title>Isolation and characterization of a novel species in the genus Sulfuriferula.</title>
        <authorList>
            <person name="Mochizuki J."/>
            <person name="Kojima H."/>
            <person name="Fukui M."/>
        </authorList>
    </citation>
    <scope>NUCLEOTIDE SEQUENCE [LARGE SCALE GENOMIC DNA]</scope>
    <source>
        <strain evidence="8">SGTM</strain>
    </source>
</reference>
<dbReference type="Proteomes" id="UP000463939">
    <property type="component" value="Chromosome"/>
</dbReference>